<keyword evidence="2" id="KW-1185">Reference proteome</keyword>
<accession>A0AAV2JIK8</accession>
<organism evidence="1 2">
    <name type="scientific">Knipowitschia caucasica</name>
    <name type="common">Caucasian dwarf goby</name>
    <name type="synonym">Pomatoschistus caucasicus</name>
    <dbReference type="NCBI Taxonomy" id="637954"/>
    <lineage>
        <taxon>Eukaryota</taxon>
        <taxon>Metazoa</taxon>
        <taxon>Chordata</taxon>
        <taxon>Craniata</taxon>
        <taxon>Vertebrata</taxon>
        <taxon>Euteleostomi</taxon>
        <taxon>Actinopterygii</taxon>
        <taxon>Neopterygii</taxon>
        <taxon>Teleostei</taxon>
        <taxon>Neoteleostei</taxon>
        <taxon>Acanthomorphata</taxon>
        <taxon>Gobiaria</taxon>
        <taxon>Gobiiformes</taxon>
        <taxon>Gobioidei</taxon>
        <taxon>Gobiidae</taxon>
        <taxon>Gobiinae</taxon>
        <taxon>Knipowitschia</taxon>
    </lineage>
</organism>
<sequence length="51" mass="5430">MLSSCHRLIVSESCLRVAPWNSREERGSLAPRDSVCPASSLSAVTLSGQAN</sequence>
<reference evidence="1 2" key="1">
    <citation type="submission" date="2024-04" db="EMBL/GenBank/DDBJ databases">
        <authorList>
            <person name="Waldvogel A.-M."/>
            <person name="Schoenle A."/>
        </authorList>
    </citation>
    <scope>NUCLEOTIDE SEQUENCE [LARGE SCALE GENOMIC DNA]</scope>
</reference>
<gene>
    <name evidence="1" type="ORF">KC01_LOCUS7350</name>
</gene>
<protein>
    <submittedName>
        <fullName evidence="1">Uncharacterized protein</fullName>
    </submittedName>
</protein>
<proteinExistence type="predicted"/>
<dbReference type="AlphaFoldDB" id="A0AAV2JIK8"/>
<evidence type="ECO:0000313" key="1">
    <source>
        <dbReference type="EMBL" id="CAL1575872.1"/>
    </source>
</evidence>
<name>A0AAV2JIK8_KNICA</name>
<dbReference type="Proteomes" id="UP001497482">
    <property type="component" value="Chromosome 12"/>
</dbReference>
<evidence type="ECO:0000313" key="2">
    <source>
        <dbReference type="Proteomes" id="UP001497482"/>
    </source>
</evidence>
<dbReference type="EMBL" id="OZ035834">
    <property type="protein sequence ID" value="CAL1575872.1"/>
    <property type="molecule type" value="Genomic_DNA"/>
</dbReference>